<proteinExistence type="inferred from homology"/>
<keyword evidence="2" id="KW-0645">Protease</keyword>
<evidence type="ECO:0000256" key="2">
    <source>
        <dbReference type="ARBA" id="ARBA00022670"/>
    </source>
</evidence>
<name>A0AAQ3TL94_PASNO</name>
<dbReference type="PANTHER" id="PTHR12378">
    <property type="entry name" value="DESUMOYLATING ISOPEPTIDASE"/>
    <property type="match status" value="1"/>
</dbReference>
<dbReference type="EMBL" id="CP144749">
    <property type="protein sequence ID" value="WVZ74377.1"/>
    <property type="molecule type" value="Genomic_DNA"/>
</dbReference>
<reference evidence="6 8" key="1">
    <citation type="submission" date="2024-02" db="EMBL/GenBank/DDBJ databases">
        <title>High-quality chromosome-scale genome assembly of Pensacola bahiagrass (Paspalum notatum Flugge var. saurae).</title>
        <authorList>
            <person name="Vega J.M."/>
            <person name="Podio M."/>
            <person name="Orjuela J."/>
            <person name="Siena L.A."/>
            <person name="Pessino S.C."/>
            <person name="Combes M.C."/>
            <person name="Mariac C."/>
            <person name="Albertini E."/>
            <person name="Pupilli F."/>
            <person name="Ortiz J.P.A."/>
            <person name="Leblanc O."/>
        </authorList>
    </citation>
    <scope>NUCLEOTIDE SEQUENCE [LARGE SCALE GENOMIC DNA]</scope>
    <source>
        <strain evidence="6">R1</strain>
        <tissue evidence="6">Leaf</tissue>
    </source>
</reference>
<dbReference type="GO" id="GO:0006508">
    <property type="term" value="P:proteolysis"/>
    <property type="evidence" value="ECO:0007669"/>
    <property type="project" value="UniProtKB-KW"/>
</dbReference>
<feature type="domain" description="PPPDE" evidence="5">
    <location>
        <begin position="10"/>
        <end position="147"/>
    </location>
</feature>
<evidence type="ECO:0000256" key="3">
    <source>
        <dbReference type="ARBA" id="ARBA00022801"/>
    </source>
</evidence>
<dbReference type="SMART" id="SM01179">
    <property type="entry name" value="DUF862"/>
    <property type="match status" value="1"/>
</dbReference>
<dbReference type="Pfam" id="PF05903">
    <property type="entry name" value="Peptidase_C97"/>
    <property type="match status" value="1"/>
</dbReference>
<evidence type="ECO:0000313" key="7">
    <source>
        <dbReference type="EMBL" id="WVZ74377.1"/>
    </source>
</evidence>
<dbReference type="Proteomes" id="UP001341281">
    <property type="component" value="Chromosome 05"/>
</dbReference>
<dbReference type="InterPro" id="IPR008580">
    <property type="entry name" value="PPPDE_dom"/>
</dbReference>
<dbReference type="GO" id="GO:0016579">
    <property type="term" value="P:protein deubiquitination"/>
    <property type="evidence" value="ECO:0007669"/>
    <property type="project" value="TreeGrafter"/>
</dbReference>
<accession>A0AAQ3TL94</accession>
<dbReference type="EMBL" id="CP144749">
    <property type="protein sequence ID" value="WVZ74366.1"/>
    <property type="molecule type" value="Genomic_DNA"/>
</dbReference>
<keyword evidence="3" id="KW-0378">Hydrolase</keyword>
<evidence type="ECO:0000313" key="6">
    <source>
        <dbReference type="EMBL" id="WVZ74362.1"/>
    </source>
</evidence>
<dbReference type="PANTHER" id="PTHR12378:SF74">
    <property type="entry name" value="OS02G0655500 PROTEIN"/>
    <property type="match status" value="1"/>
</dbReference>
<keyword evidence="8" id="KW-1185">Reference proteome</keyword>
<gene>
    <name evidence="6" type="ORF">U9M48_022554</name>
    <name evidence="7" type="ORF">U9M48_022564</name>
</gene>
<feature type="region of interest" description="Disordered" evidence="4">
    <location>
        <begin position="154"/>
        <end position="191"/>
    </location>
</feature>
<evidence type="ECO:0000256" key="4">
    <source>
        <dbReference type="SAM" id="MobiDB-lite"/>
    </source>
</evidence>
<sequence>MGARNSAAATPVLLNVYDLTAANDYLYWLGFGVFHSGIEVHGTEYGFGAHDFPSSGVFEVESKTCPGFVYRRTVWLGTTDMSREEFRSFIEKLAGNYHGNTYHLINKNCNHFTDDVCQSLTGKPIPSWVNRLARVGSVFDCLLPESVQVSPVGRVPTLRQTSDDDLNSIHSPIIEDSDNDEDEAKHLLPAPSSDLHLHSVDVSPKLAKDL</sequence>
<dbReference type="AlphaFoldDB" id="A0AAQ3TL94"/>
<protein>
    <recommendedName>
        <fullName evidence="5">PPPDE domain-containing protein</fullName>
    </recommendedName>
</protein>
<evidence type="ECO:0000256" key="1">
    <source>
        <dbReference type="ARBA" id="ARBA00008140"/>
    </source>
</evidence>
<evidence type="ECO:0000313" key="8">
    <source>
        <dbReference type="Proteomes" id="UP001341281"/>
    </source>
</evidence>
<dbReference type="PROSITE" id="PS51858">
    <property type="entry name" value="PPPDE"/>
    <property type="match status" value="1"/>
</dbReference>
<dbReference type="EMBL" id="CP144749">
    <property type="protein sequence ID" value="WVZ74362.1"/>
    <property type="molecule type" value="Genomic_DNA"/>
</dbReference>
<dbReference type="EMBL" id="CP144749">
    <property type="protein sequence ID" value="WVZ74365.1"/>
    <property type="molecule type" value="Genomic_DNA"/>
</dbReference>
<comment type="similarity">
    <text evidence="1">Belongs to the DeSI family.</text>
</comment>
<dbReference type="EMBL" id="CP144749">
    <property type="protein sequence ID" value="WVZ74378.1"/>
    <property type="molecule type" value="Genomic_DNA"/>
</dbReference>
<dbReference type="InterPro" id="IPR042266">
    <property type="entry name" value="PPPDE_sf"/>
</dbReference>
<dbReference type="Gene3D" id="3.90.1720.30">
    <property type="entry name" value="PPPDE domains"/>
    <property type="match status" value="1"/>
</dbReference>
<evidence type="ECO:0000259" key="5">
    <source>
        <dbReference type="PROSITE" id="PS51858"/>
    </source>
</evidence>
<dbReference type="GO" id="GO:0101005">
    <property type="term" value="F:deubiquitinase activity"/>
    <property type="evidence" value="ECO:0007669"/>
    <property type="project" value="TreeGrafter"/>
</dbReference>
<organism evidence="6 8">
    <name type="scientific">Paspalum notatum var. saurae</name>
    <dbReference type="NCBI Taxonomy" id="547442"/>
    <lineage>
        <taxon>Eukaryota</taxon>
        <taxon>Viridiplantae</taxon>
        <taxon>Streptophyta</taxon>
        <taxon>Embryophyta</taxon>
        <taxon>Tracheophyta</taxon>
        <taxon>Spermatophyta</taxon>
        <taxon>Magnoliopsida</taxon>
        <taxon>Liliopsida</taxon>
        <taxon>Poales</taxon>
        <taxon>Poaceae</taxon>
        <taxon>PACMAD clade</taxon>
        <taxon>Panicoideae</taxon>
        <taxon>Andropogonodae</taxon>
        <taxon>Paspaleae</taxon>
        <taxon>Paspalinae</taxon>
        <taxon>Paspalum</taxon>
    </lineage>
</organism>